<feature type="region of interest" description="Disordered" evidence="2">
    <location>
        <begin position="927"/>
        <end position="951"/>
    </location>
</feature>
<dbReference type="EMBL" id="JABANE010000003">
    <property type="protein sequence ID" value="NME66664.1"/>
    <property type="molecule type" value="Genomic_DNA"/>
</dbReference>
<dbReference type="RefSeq" id="WP_169654411.1">
    <property type="nucleotide sequence ID" value="NZ_JABANE010000003.1"/>
</dbReference>
<dbReference type="InterPro" id="IPR019734">
    <property type="entry name" value="TPR_rpt"/>
</dbReference>
<sequence>MFDSSKSRAILIGIGTFLKDDDLHRREHVYKDISLLRDTLTDTQILGIHEKNIISLVDSEGNTMIKERIAEVANATQDTLILFYSGYLIERKGKLIISSPHTTISQSHINGIPLNEVLEIISESEAKRVFLILDTDYRNAKKTNDKPESKSIQELLPQGPKKTYIVSEFGKSNSNKTIASELTDLFQTGIEEEREVLTLNDVKEHFNKDNELRQVLFITNEEDDIPICLNKRFSKAKKLRTEIDAKFEEKNFEEALPLLKEGIELFENDDEFNNMATFIETLHQADQMFANESYDAAKNRYQAAYEIINEDTAFKGIIKSLEKIATIQYDNEDFEASKITYTELLKYDSNNELYNDKVKYCDNELNFASHIDLGDKAYFENKFTIAKDHYSKALDFREDALVLRRKEECDKILSREEKLRQEIKAELEEEIKASLDKEVEEQIKNKELELKKQLRAQLEDELSSEILPKAKDEVTQELETTIWKKTAIWNSIEGYQFYLSMFPEGHFIAKANQRIDQIHKKKLAQKMGEISPIPVAKIIDKKEEKIEEINIERALLMDLRMEPIEDILAKIEESRGLKGEVLLWTDNERIQLERNEEENEYVAPPSPAITELDEVMDEAIREVEEEDNVSFPAVEVTEVSSDSFSVEEAKELSETAKEVKEEEVVQDAIIEEVVDLADTNSNPVTATSAPENNSALEQLSEEELWIRSEQLNTKEGYLEYINYTKTADQIAEAYYRINKIDQGETPEVSAVAASASTPIIENTVAEEEEVVETPTLTEISEVNEIETEEVQEIVMNEETHTEEVEAETPVVSNSVFIDGMDEETLWKTALSINTIDSYKEYLNRTEANSYLADAYSNINTIQNGEVVDTSTADTEEQIEFTPTFETIEFGDTEESTTPENEITSFELEDIPEVASNDLQNEIDQIIGEDASPSNNVEINDTPAPDESTSTEEEVEVNLETEAEVEVETAPIVEEVPEPEVKVEVPTATDQTPTDEEIFELNEDEEDLWKNTCEENTLGAYFNYLNLTTQKKYWKEAKDKISALKNDSQAKEEEDWKRAQEIDTIEGYKTYIRKYPLGNYYAAAMMRLGKLE</sequence>
<dbReference type="SUPFAM" id="SSF48452">
    <property type="entry name" value="TPR-like"/>
    <property type="match status" value="1"/>
</dbReference>
<protein>
    <recommendedName>
        <fullName evidence="5">Caspase family p20 domain-containing protein</fullName>
    </recommendedName>
</protein>
<proteinExistence type="predicted"/>
<evidence type="ECO:0008006" key="5">
    <source>
        <dbReference type="Google" id="ProtNLM"/>
    </source>
</evidence>
<evidence type="ECO:0000313" key="3">
    <source>
        <dbReference type="EMBL" id="NME66664.1"/>
    </source>
</evidence>
<keyword evidence="4" id="KW-1185">Reference proteome</keyword>
<keyword evidence="1" id="KW-0175">Coiled coil</keyword>
<organism evidence="3 4">
    <name type="scientific">Flammeovirga aprica JL-4</name>
    <dbReference type="NCBI Taxonomy" id="694437"/>
    <lineage>
        <taxon>Bacteria</taxon>
        <taxon>Pseudomonadati</taxon>
        <taxon>Bacteroidota</taxon>
        <taxon>Cytophagia</taxon>
        <taxon>Cytophagales</taxon>
        <taxon>Flammeovirgaceae</taxon>
        <taxon>Flammeovirga</taxon>
    </lineage>
</organism>
<name>A0A7X9RT01_9BACT</name>
<dbReference type="InterPro" id="IPR011990">
    <property type="entry name" value="TPR-like_helical_dom_sf"/>
</dbReference>
<dbReference type="Proteomes" id="UP000576082">
    <property type="component" value="Unassembled WGS sequence"/>
</dbReference>
<dbReference type="SMART" id="SM00028">
    <property type="entry name" value="TPR"/>
    <property type="match status" value="3"/>
</dbReference>
<evidence type="ECO:0000256" key="1">
    <source>
        <dbReference type="SAM" id="Coils"/>
    </source>
</evidence>
<evidence type="ECO:0000313" key="4">
    <source>
        <dbReference type="Proteomes" id="UP000576082"/>
    </source>
</evidence>
<feature type="coiled-coil region" evidence="1">
    <location>
        <begin position="409"/>
        <end position="461"/>
    </location>
</feature>
<dbReference type="AlphaFoldDB" id="A0A7X9RT01"/>
<reference evidence="3 4" key="1">
    <citation type="submission" date="2020-04" db="EMBL/GenBank/DDBJ databases">
        <title>Flammeovirga sp. SR4, a novel species isolated from seawater.</title>
        <authorList>
            <person name="Wang X."/>
        </authorList>
    </citation>
    <scope>NUCLEOTIDE SEQUENCE [LARGE SCALE GENOMIC DNA]</scope>
    <source>
        <strain evidence="3 4">ATCC 23126</strain>
    </source>
</reference>
<gene>
    <name evidence="3" type="ORF">HHU12_01690</name>
</gene>
<accession>A0A7X9RT01</accession>
<evidence type="ECO:0000256" key="2">
    <source>
        <dbReference type="SAM" id="MobiDB-lite"/>
    </source>
</evidence>
<comment type="caution">
    <text evidence="3">The sequence shown here is derived from an EMBL/GenBank/DDBJ whole genome shotgun (WGS) entry which is preliminary data.</text>
</comment>
<dbReference type="Gene3D" id="1.25.40.10">
    <property type="entry name" value="Tetratricopeptide repeat domain"/>
    <property type="match status" value="1"/>
</dbReference>